<dbReference type="PROSITE" id="PS51318">
    <property type="entry name" value="TAT"/>
    <property type="match status" value="1"/>
</dbReference>
<keyword evidence="3" id="KW-1185">Reference proteome</keyword>
<dbReference type="NCBIfam" id="NF047637">
    <property type="entry name" value="lipo_CC0125"/>
    <property type="match status" value="1"/>
</dbReference>
<keyword evidence="1" id="KW-0732">Signal</keyword>
<evidence type="ECO:0000313" key="3">
    <source>
        <dbReference type="Proteomes" id="UP001597283"/>
    </source>
</evidence>
<dbReference type="Proteomes" id="UP001597283">
    <property type="component" value="Unassembled WGS sequence"/>
</dbReference>
<feature type="chain" id="PRO_5047030415" description="DUF4136 domain-containing protein" evidence="1">
    <location>
        <begin position="29"/>
        <end position="205"/>
    </location>
</feature>
<accession>A0ABW4NFM2</accession>
<protein>
    <recommendedName>
        <fullName evidence="4">DUF4136 domain-containing protein</fullName>
    </recommendedName>
</protein>
<organism evidence="2 3">
    <name type="scientific">Sphingomonas floccifaciens</name>
    <dbReference type="NCBI Taxonomy" id="1844115"/>
    <lineage>
        <taxon>Bacteria</taxon>
        <taxon>Pseudomonadati</taxon>
        <taxon>Pseudomonadota</taxon>
        <taxon>Alphaproteobacteria</taxon>
        <taxon>Sphingomonadales</taxon>
        <taxon>Sphingomonadaceae</taxon>
        <taxon>Sphingomonas</taxon>
    </lineage>
</organism>
<comment type="caution">
    <text evidence="2">The sequence shown here is derived from an EMBL/GenBank/DDBJ whole genome shotgun (WGS) entry which is preliminary data.</text>
</comment>
<proteinExistence type="predicted"/>
<sequence length="205" mass="23176">MRTKTFFSRRRALMAAVLAGATTLAACAGPTPYRPATGYGFNRTGYFDQQIERDRFRVSFAGNSYTSRDTVERYLLFRAAELTLQSGNDYFIMADRDTDKQTRTYTTPGLGGGFGPYGGFSGFGYWGPAWRYYGRGFGWRSWDPFWGDPFWDRGVDVRTVDRYEAMAEIIVGRGPKPSNNVRAFDARDVVERLGPTIRVPDAQGR</sequence>
<dbReference type="PROSITE" id="PS51257">
    <property type="entry name" value="PROKAR_LIPOPROTEIN"/>
    <property type="match status" value="1"/>
</dbReference>
<dbReference type="RefSeq" id="WP_380941310.1">
    <property type="nucleotide sequence ID" value="NZ_JBHUFC010000006.1"/>
</dbReference>
<feature type="signal peptide" evidence="1">
    <location>
        <begin position="1"/>
        <end position="28"/>
    </location>
</feature>
<evidence type="ECO:0008006" key="4">
    <source>
        <dbReference type="Google" id="ProtNLM"/>
    </source>
</evidence>
<gene>
    <name evidence="2" type="ORF">ACFSC3_15350</name>
</gene>
<dbReference type="InterPro" id="IPR006311">
    <property type="entry name" value="TAT_signal"/>
</dbReference>
<name>A0ABW4NFM2_9SPHN</name>
<evidence type="ECO:0000313" key="2">
    <source>
        <dbReference type="EMBL" id="MFD1788940.1"/>
    </source>
</evidence>
<reference evidence="3" key="1">
    <citation type="journal article" date="2019" name="Int. J. Syst. Evol. Microbiol.">
        <title>The Global Catalogue of Microorganisms (GCM) 10K type strain sequencing project: providing services to taxonomists for standard genome sequencing and annotation.</title>
        <authorList>
            <consortium name="The Broad Institute Genomics Platform"/>
            <consortium name="The Broad Institute Genome Sequencing Center for Infectious Disease"/>
            <person name="Wu L."/>
            <person name="Ma J."/>
        </authorList>
    </citation>
    <scope>NUCLEOTIDE SEQUENCE [LARGE SCALE GENOMIC DNA]</scope>
    <source>
        <strain evidence="3">Q85</strain>
    </source>
</reference>
<evidence type="ECO:0000256" key="1">
    <source>
        <dbReference type="SAM" id="SignalP"/>
    </source>
</evidence>
<dbReference type="EMBL" id="JBHUFC010000006">
    <property type="protein sequence ID" value="MFD1788940.1"/>
    <property type="molecule type" value="Genomic_DNA"/>
</dbReference>